<evidence type="ECO:0000313" key="3">
    <source>
        <dbReference type="Proteomes" id="UP001565471"/>
    </source>
</evidence>
<dbReference type="Pfam" id="PF03662">
    <property type="entry name" value="Glyco_hydro_79n"/>
    <property type="match status" value="1"/>
</dbReference>
<comment type="caution">
    <text evidence="2">The sequence shown here is derived from an EMBL/GenBank/DDBJ whole genome shotgun (WGS) entry which is preliminary data.</text>
</comment>
<dbReference type="Proteomes" id="UP001565471">
    <property type="component" value="Unassembled WGS sequence"/>
</dbReference>
<reference evidence="2 3" key="1">
    <citation type="submission" date="2024-07" db="EMBL/GenBank/DDBJ databases">
        <title>Genomic Encyclopedia of Type Strains, Phase V (KMG-V): Genome sequencing to study the core and pangenomes of soil and plant-associated prokaryotes.</title>
        <authorList>
            <person name="Whitman W."/>
        </authorList>
    </citation>
    <scope>NUCLEOTIDE SEQUENCE [LARGE SCALE GENOMIC DNA]</scope>
    <source>
        <strain evidence="2 3">USDA 415</strain>
    </source>
</reference>
<dbReference type="Gene3D" id="3.20.20.80">
    <property type="entry name" value="Glycosidases"/>
    <property type="match status" value="1"/>
</dbReference>
<sequence length="503" mass="54065">MRVHCVLARRRLARVVVLAIAAFVSTKATAAELTLDVATMPRVGLIGPRFQSYNIEMVEVTGGRFWKPYATAAARRRAETERFAARAPIDLHDGRLRKLAAALSPAYLRVSGTWANSTFFANAETPPTAPQTGFKGTLTRQQWRDVIDFSHAVDAPIVTSFAISTGTRDAEGRWTSEQARQLLAFTKSTGGQIAATEFMNEPDLPAIGGAPDRYDAAAYGRDFATFRAFVKDTAPDVTILGPGMIGTGTDAHARFAVSAAGVDIVSYHHYGALSARCGGDRTANQALSDQWLARTGKTLAFYQALRDRLAPGKPIWLTETAETACGGNRWAATFTDTFRYLDQLGRLAKAGVQVVMHNTLAASDYGLLDEKTHLPRPNYWAALLWRRLLGTTVLDAGVGEHPGFHVYAHCARDVPGGVALLVINNDRRMRRKLTLSAASQRYTLASATPADGNVQLNGSTLALGASDQLPALSGDATAAGVIVFAPATITFLTVANADNANCR</sequence>
<evidence type="ECO:0000256" key="1">
    <source>
        <dbReference type="SAM" id="SignalP"/>
    </source>
</evidence>
<proteinExistence type="predicted"/>
<dbReference type="PANTHER" id="PTHR46145">
    <property type="entry name" value="HEPARANASE"/>
    <property type="match status" value="1"/>
</dbReference>
<feature type="chain" id="PRO_5046083162" description="Glycosyl hydrolase family 79" evidence="1">
    <location>
        <begin position="31"/>
        <end position="503"/>
    </location>
</feature>
<dbReference type="EMBL" id="JBGBZA010000002">
    <property type="protein sequence ID" value="MEY9315109.1"/>
    <property type="molecule type" value="Genomic_DNA"/>
</dbReference>
<keyword evidence="1" id="KW-0732">Signal</keyword>
<dbReference type="PANTHER" id="PTHR46145:SF4">
    <property type="entry name" value="HEPARANASE"/>
    <property type="match status" value="1"/>
</dbReference>
<dbReference type="InterPro" id="IPR017853">
    <property type="entry name" value="GH"/>
</dbReference>
<dbReference type="InterPro" id="IPR005199">
    <property type="entry name" value="Glyco_hydro_79"/>
</dbReference>
<dbReference type="SUPFAM" id="SSF51445">
    <property type="entry name" value="(Trans)glycosidases"/>
    <property type="match status" value="1"/>
</dbReference>
<organism evidence="2 3">
    <name type="scientific">Bradyrhizobium elkanii</name>
    <dbReference type="NCBI Taxonomy" id="29448"/>
    <lineage>
        <taxon>Bacteria</taxon>
        <taxon>Pseudomonadati</taxon>
        <taxon>Pseudomonadota</taxon>
        <taxon>Alphaproteobacteria</taxon>
        <taxon>Hyphomicrobiales</taxon>
        <taxon>Nitrobacteraceae</taxon>
        <taxon>Bradyrhizobium</taxon>
    </lineage>
</organism>
<evidence type="ECO:0008006" key="4">
    <source>
        <dbReference type="Google" id="ProtNLM"/>
    </source>
</evidence>
<name>A0ABV4EW22_BRAEL</name>
<dbReference type="RefSeq" id="WP_016843055.1">
    <property type="nucleotide sequence ID" value="NZ_BJNL01000009.1"/>
</dbReference>
<dbReference type="GeneID" id="92956470"/>
<evidence type="ECO:0000313" key="2">
    <source>
        <dbReference type="EMBL" id="MEY9315109.1"/>
    </source>
</evidence>
<feature type="signal peptide" evidence="1">
    <location>
        <begin position="1"/>
        <end position="30"/>
    </location>
</feature>
<protein>
    <recommendedName>
        <fullName evidence="4">Glycosyl hydrolase family 79</fullName>
    </recommendedName>
</protein>
<accession>A0ABV4EW22</accession>
<gene>
    <name evidence="2" type="ORF">ABIF29_001908</name>
</gene>
<keyword evidence="3" id="KW-1185">Reference proteome</keyword>